<dbReference type="Proteomes" id="UP001612741">
    <property type="component" value="Unassembled WGS sequence"/>
</dbReference>
<gene>
    <name evidence="1" type="ORF">ACIBG2_07110</name>
</gene>
<name>A0ABW7YN54_9ACTN</name>
<organism evidence="1 2">
    <name type="scientific">Nonomuraea typhae</name>
    <dbReference type="NCBI Taxonomy" id="2603600"/>
    <lineage>
        <taxon>Bacteria</taxon>
        <taxon>Bacillati</taxon>
        <taxon>Actinomycetota</taxon>
        <taxon>Actinomycetes</taxon>
        <taxon>Streptosporangiales</taxon>
        <taxon>Streptosporangiaceae</taxon>
        <taxon>Nonomuraea</taxon>
    </lineage>
</organism>
<evidence type="ECO:0000313" key="2">
    <source>
        <dbReference type="Proteomes" id="UP001612741"/>
    </source>
</evidence>
<sequence length="78" mass="8139">MHSDPHITPTIAAHVLFHLGRGGWPGSTFVQKLLQAFDAADAPNRLQLAAGFAGYAAALELAKTADGVAILQAHVADH</sequence>
<dbReference type="EMBL" id="JBITGY010000002">
    <property type="protein sequence ID" value="MFI6497132.1"/>
    <property type="molecule type" value="Genomic_DNA"/>
</dbReference>
<proteinExistence type="predicted"/>
<evidence type="ECO:0000313" key="1">
    <source>
        <dbReference type="EMBL" id="MFI6497132.1"/>
    </source>
</evidence>
<keyword evidence="2" id="KW-1185">Reference proteome</keyword>
<dbReference type="RefSeq" id="WP_397079770.1">
    <property type="nucleotide sequence ID" value="NZ_JBITGY010000002.1"/>
</dbReference>
<comment type="caution">
    <text evidence="1">The sequence shown here is derived from an EMBL/GenBank/DDBJ whole genome shotgun (WGS) entry which is preliminary data.</text>
</comment>
<protein>
    <submittedName>
        <fullName evidence="1">Uncharacterized protein</fullName>
    </submittedName>
</protein>
<reference evidence="1 2" key="1">
    <citation type="submission" date="2024-10" db="EMBL/GenBank/DDBJ databases">
        <title>The Natural Products Discovery Center: Release of the First 8490 Sequenced Strains for Exploring Actinobacteria Biosynthetic Diversity.</title>
        <authorList>
            <person name="Kalkreuter E."/>
            <person name="Kautsar S.A."/>
            <person name="Yang D."/>
            <person name="Bader C.D."/>
            <person name="Teijaro C.N."/>
            <person name="Fluegel L."/>
            <person name="Davis C.M."/>
            <person name="Simpson J.R."/>
            <person name="Lauterbach L."/>
            <person name="Steele A.D."/>
            <person name="Gui C."/>
            <person name="Meng S."/>
            <person name="Li G."/>
            <person name="Viehrig K."/>
            <person name="Ye F."/>
            <person name="Su P."/>
            <person name="Kiefer A.F."/>
            <person name="Nichols A."/>
            <person name="Cepeda A.J."/>
            <person name="Yan W."/>
            <person name="Fan B."/>
            <person name="Jiang Y."/>
            <person name="Adhikari A."/>
            <person name="Zheng C.-J."/>
            <person name="Schuster L."/>
            <person name="Cowan T.M."/>
            <person name="Smanski M.J."/>
            <person name="Chevrette M.G."/>
            <person name="De Carvalho L.P.S."/>
            <person name="Shen B."/>
        </authorList>
    </citation>
    <scope>NUCLEOTIDE SEQUENCE [LARGE SCALE GENOMIC DNA]</scope>
    <source>
        <strain evidence="1 2">NPDC050545</strain>
    </source>
</reference>
<accession>A0ABW7YN54</accession>